<dbReference type="PANTHER" id="PTHR24148">
    <property type="entry name" value="ANKYRIN REPEAT DOMAIN-CONTAINING PROTEIN 39 HOMOLOG-RELATED"/>
    <property type="match status" value="1"/>
</dbReference>
<accession>A0A8J2HTI3</accession>
<dbReference type="OrthoDB" id="2157530at2759"/>
<sequence length="422" mass="47475">MPLWVDAICIDQSNISERTSQVRIMDEIYSKADCVVVWLGEAEATDKLALELLKEVHGLFAGSTAIPILETGQDAQAWDAYLSPRVPQEYFTALAAFLSRPWFSRIWIIQELLLARRVKMWSGASTVDEEFPVLEATAPLSQMITCVCKIRYGVRAMILNDEEAQRAAELKLQCAHVLYAIKYAREQAMSGTLYLFMMTRWFDATDRRDRIFALVGLTSDIDKSFVDYSKSYEDVIKELSLMLLDGKIEPTMGCVLDIWSFITRGEEGDITEPSWVVDLLNMQDSVYTPMMTAYPSSKPVIERSPEIQFLERDGTVSIDIRGIVFDTITHGIPYPVAMGPGYTAPQSYLELENHLSKYTDWLQRVEGLIAPLGDLTTPPVGTKPYSIYQPTGEFPQKHTSLPPTTTAIPRGSAFFAFIDIAV</sequence>
<dbReference type="InterPro" id="IPR010730">
    <property type="entry name" value="HET"/>
</dbReference>
<dbReference type="Pfam" id="PF06985">
    <property type="entry name" value="HET"/>
    <property type="match status" value="1"/>
</dbReference>
<comment type="caution">
    <text evidence="2">The sequence shown here is derived from an EMBL/GenBank/DDBJ whole genome shotgun (WGS) entry which is preliminary data.</text>
</comment>
<proteinExistence type="predicted"/>
<dbReference type="GeneID" id="67013107"/>
<dbReference type="InterPro" id="IPR052895">
    <property type="entry name" value="HetReg/Transcr_Mod"/>
</dbReference>
<dbReference type="PANTHER" id="PTHR24148:SF64">
    <property type="entry name" value="HETEROKARYON INCOMPATIBILITY DOMAIN-CONTAINING PROTEIN"/>
    <property type="match status" value="1"/>
</dbReference>
<dbReference type="AlphaFoldDB" id="A0A8J2HTI3"/>
<dbReference type="Proteomes" id="UP000676310">
    <property type="component" value="Unassembled WGS sequence"/>
</dbReference>
<gene>
    <name evidence="2" type="ORF">ALTATR162_LOCUS174</name>
</gene>
<name>A0A8J2HTI3_9PLEO</name>
<feature type="domain" description="Heterokaryon incompatibility" evidence="1">
    <location>
        <begin position="3"/>
        <end position="111"/>
    </location>
</feature>
<reference evidence="2" key="1">
    <citation type="submission" date="2021-05" db="EMBL/GenBank/DDBJ databases">
        <authorList>
            <person name="Stam R."/>
        </authorList>
    </citation>
    <scope>NUCLEOTIDE SEQUENCE</scope>
    <source>
        <strain evidence="2">CS162</strain>
    </source>
</reference>
<dbReference type="EMBL" id="CAJRGZ010000012">
    <property type="protein sequence ID" value="CAG5137686.1"/>
    <property type="molecule type" value="Genomic_DNA"/>
</dbReference>
<evidence type="ECO:0000313" key="3">
    <source>
        <dbReference type="Proteomes" id="UP000676310"/>
    </source>
</evidence>
<protein>
    <recommendedName>
        <fullName evidence="1">Heterokaryon incompatibility domain-containing protein</fullName>
    </recommendedName>
</protein>
<organism evidence="2 3">
    <name type="scientific">Alternaria atra</name>
    <dbReference type="NCBI Taxonomy" id="119953"/>
    <lineage>
        <taxon>Eukaryota</taxon>
        <taxon>Fungi</taxon>
        <taxon>Dikarya</taxon>
        <taxon>Ascomycota</taxon>
        <taxon>Pezizomycotina</taxon>
        <taxon>Dothideomycetes</taxon>
        <taxon>Pleosporomycetidae</taxon>
        <taxon>Pleosporales</taxon>
        <taxon>Pleosporineae</taxon>
        <taxon>Pleosporaceae</taxon>
        <taxon>Alternaria</taxon>
        <taxon>Alternaria sect. Ulocladioides</taxon>
    </lineage>
</organism>
<keyword evidence="3" id="KW-1185">Reference proteome</keyword>
<evidence type="ECO:0000313" key="2">
    <source>
        <dbReference type="EMBL" id="CAG5137686.1"/>
    </source>
</evidence>
<dbReference type="RefSeq" id="XP_043163702.1">
    <property type="nucleotide sequence ID" value="XM_043307767.1"/>
</dbReference>
<evidence type="ECO:0000259" key="1">
    <source>
        <dbReference type="Pfam" id="PF06985"/>
    </source>
</evidence>